<dbReference type="AlphaFoldDB" id="G2Q844"/>
<dbReference type="HOGENOM" id="CLU_452829_0_0_1"/>
<dbReference type="STRING" id="573729.G2Q844"/>
<keyword evidence="2" id="KW-1133">Transmembrane helix</keyword>
<evidence type="ECO:0000313" key="4">
    <source>
        <dbReference type="Proteomes" id="UP000007322"/>
    </source>
</evidence>
<keyword evidence="4" id="KW-1185">Reference proteome</keyword>
<feature type="transmembrane region" description="Helical" evidence="2">
    <location>
        <begin position="217"/>
        <end position="235"/>
    </location>
</feature>
<reference evidence="3 4" key="1">
    <citation type="journal article" date="2011" name="Nat. Biotechnol.">
        <title>Comparative genomic analysis of the thermophilic biomass-degrading fungi Myceliophthora thermophila and Thielavia terrestris.</title>
        <authorList>
            <person name="Berka R.M."/>
            <person name="Grigoriev I.V."/>
            <person name="Otillar R."/>
            <person name="Salamov A."/>
            <person name="Grimwood J."/>
            <person name="Reid I."/>
            <person name="Ishmael N."/>
            <person name="John T."/>
            <person name="Darmond C."/>
            <person name="Moisan M.-C."/>
            <person name="Henrissat B."/>
            <person name="Coutinho P.M."/>
            <person name="Lombard V."/>
            <person name="Natvig D.O."/>
            <person name="Lindquist E."/>
            <person name="Schmutz J."/>
            <person name="Lucas S."/>
            <person name="Harris P."/>
            <person name="Powlowski J."/>
            <person name="Bellemare A."/>
            <person name="Taylor D."/>
            <person name="Butler G."/>
            <person name="de Vries R.P."/>
            <person name="Allijn I.E."/>
            <person name="van den Brink J."/>
            <person name="Ushinsky S."/>
            <person name="Storms R."/>
            <person name="Powell A.J."/>
            <person name="Paulsen I.T."/>
            <person name="Elbourne L.D.H."/>
            <person name="Baker S.E."/>
            <person name="Magnuson J."/>
            <person name="LaBoissiere S."/>
            <person name="Clutterbuck A.J."/>
            <person name="Martinez D."/>
            <person name="Wogulis M."/>
            <person name="de Leon A.L."/>
            <person name="Rey M.W."/>
            <person name="Tsang A."/>
        </authorList>
    </citation>
    <scope>NUCLEOTIDE SEQUENCE [LARGE SCALE GENOMIC DNA]</scope>
    <source>
        <strain evidence="4">ATCC 42464 / BCRC 31852 / DSM 1799</strain>
    </source>
</reference>
<accession>G2Q844</accession>
<dbReference type="GeneID" id="11512299"/>
<feature type="transmembrane region" description="Helical" evidence="2">
    <location>
        <begin position="43"/>
        <end position="62"/>
    </location>
</feature>
<feature type="transmembrane region" description="Helical" evidence="2">
    <location>
        <begin position="68"/>
        <end position="87"/>
    </location>
</feature>
<dbReference type="OMA" id="IELSIHW"/>
<dbReference type="InParanoid" id="G2Q844"/>
<dbReference type="KEGG" id="mtm:MYCTH_2125988"/>
<sequence>MAPVCTIPGTPDLYGMGIRVSFYLLWFFVLIGERCHEQHAQVLRAAELVLAYAVFLGLAVAVSAGSLFAAEVYITLLLISTTVYLLVPRHTTDLMAWIRPDLGIGTQRGGFGVVRAARFLSVLIVIGLNLWFWGAGVKSTSIDRNLRDQGGCCPCQPPAQVGFAFGPIEMQSGGFRAMNVLLMLALLAGGVIVGAMKTGLIKNRSRSRIRVLKEVETFGGLTVACVLVAATELTIKWNKISGAVNQVSTAAQFIPPGIVVALILTFLSDLKNGSAESGNSDSGGSGTGSGTGSGSSGVGSSLPVGSSGPSSSSSGWTKPAMGALVALPIYAAPAPSSSAYISRPPPDFDKDHPPPDFDREHPPPDFDMEHPAPDFGPFTPHPAFTAAIRISIRFPATTGTVFSRDNHSATDKPYHHQRVSAKKTAAKGATANVKPPCLQFGLVAPIISERYSASTVATTLHQSATMRLAQAHADLSRRLTQTLVKSDAAFLESTEAHVRKLTQPLDAVRIRSQQRGRDGALRSEESTVGELVARAEEQLREFEKCMAELWAEWAVADEEIEEAEEEAVDLGEKALALMKGIEKDFRKETLPDLHTFFQSIDEP</sequence>
<gene>
    <name evidence="3" type="ORF">MYCTH_2125988</name>
</gene>
<feature type="transmembrane region" description="Helical" evidence="2">
    <location>
        <begin position="13"/>
        <end position="31"/>
    </location>
</feature>
<evidence type="ECO:0000313" key="3">
    <source>
        <dbReference type="EMBL" id="AEO57001.1"/>
    </source>
</evidence>
<dbReference type="OrthoDB" id="3945378at2759"/>
<protein>
    <submittedName>
        <fullName evidence="3">Uncharacterized protein</fullName>
    </submittedName>
</protein>
<feature type="region of interest" description="Disordered" evidence="1">
    <location>
        <begin position="338"/>
        <end position="380"/>
    </location>
</feature>
<feature type="region of interest" description="Disordered" evidence="1">
    <location>
        <begin position="274"/>
        <end position="315"/>
    </location>
</feature>
<feature type="transmembrane region" description="Helical" evidence="2">
    <location>
        <begin position="177"/>
        <end position="196"/>
    </location>
</feature>
<evidence type="ECO:0000256" key="1">
    <source>
        <dbReference type="SAM" id="MobiDB-lite"/>
    </source>
</evidence>
<dbReference type="VEuPathDB" id="FungiDB:MYCTH_2125988"/>
<dbReference type="EMBL" id="CP003003">
    <property type="protein sequence ID" value="AEO57001.1"/>
    <property type="molecule type" value="Genomic_DNA"/>
</dbReference>
<dbReference type="RefSeq" id="XP_003662246.1">
    <property type="nucleotide sequence ID" value="XM_003662198.1"/>
</dbReference>
<dbReference type="eggNOG" id="ENOG502SEK1">
    <property type="taxonomic scope" value="Eukaryota"/>
</dbReference>
<dbReference type="Proteomes" id="UP000007322">
    <property type="component" value="Chromosome 2"/>
</dbReference>
<feature type="compositionally biased region" description="Basic and acidic residues" evidence="1">
    <location>
        <begin position="346"/>
        <end position="372"/>
    </location>
</feature>
<feature type="compositionally biased region" description="Gly residues" evidence="1">
    <location>
        <begin position="281"/>
        <end position="297"/>
    </location>
</feature>
<keyword evidence="2" id="KW-0472">Membrane</keyword>
<keyword evidence="2" id="KW-0812">Transmembrane</keyword>
<evidence type="ECO:0000256" key="2">
    <source>
        <dbReference type="SAM" id="Phobius"/>
    </source>
</evidence>
<feature type="transmembrane region" description="Helical" evidence="2">
    <location>
        <begin position="116"/>
        <end position="134"/>
    </location>
</feature>
<organism evidence="3 4">
    <name type="scientific">Thermothelomyces thermophilus (strain ATCC 42464 / BCRC 31852 / DSM 1799)</name>
    <name type="common">Sporotrichum thermophile</name>
    <dbReference type="NCBI Taxonomy" id="573729"/>
    <lineage>
        <taxon>Eukaryota</taxon>
        <taxon>Fungi</taxon>
        <taxon>Dikarya</taxon>
        <taxon>Ascomycota</taxon>
        <taxon>Pezizomycotina</taxon>
        <taxon>Sordariomycetes</taxon>
        <taxon>Sordariomycetidae</taxon>
        <taxon>Sordariales</taxon>
        <taxon>Chaetomiaceae</taxon>
        <taxon>Thermothelomyces</taxon>
    </lineage>
</organism>
<feature type="compositionally biased region" description="Low complexity" evidence="1">
    <location>
        <begin position="298"/>
        <end position="315"/>
    </location>
</feature>
<name>G2Q844_THET4</name>
<proteinExistence type="predicted"/>